<proteinExistence type="predicted"/>
<name>A0A833LYX1_9LEPT</name>
<reference evidence="1 2" key="1">
    <citation type="submission" date="2019-10" db="EMBL/GenBank/DDBJ databases">
        <title>Extracellular Electron Transfer in a Candidatus Methanoperedens spp. Enrichment Culture.</title>
        <authorList>
            <person name="Berger S."/>
            <person name="Rangel Shaw D."/>
            <person name="Berben T."/>
            <person name="In 'T Zandt M."/>
            <person name="Frank J."/>
            <person name="Reimann J."/>
            <person name="Jetten M.S.M."/>
            <person name="Welte C.U."/>
        </authorList>
    </citation>
    <scope>NUCLEOTIDE SEQUENCE [LARGE SCALE GENOMIC DNA]</scope>
    <source>
        <strain evidence="1">SB12</strain>
    </source>
</reference>
<gene>
    <name evidence="1" type="ORF">F9K24_00965</name>
</gene>
<evidence type="ECO:0000313" key="1">
    <source>
        <dbReference type="EMBL" id="KAB2935329.1"/>
    </source>
</evidence>
<dbReference type="Gene3D" id="2.40.30.10">
    <property type="entry name" value="Translation factors"/>
    <property type="match status" value="1"/>
</dbReference>
<accession>A0A833LYX1</accession>
<protein>
    <submittedName>
        <fullName evidence="1">Uncharacterized protein</fullName>
    </submittedName>
</protein>
<dbReference type="AlphaFoldDB" id="A0A833LYX1"/>
<comment type="caution">
    <text evidence="1">The sequence shown here is derived from an EMBL/GenBank/DDBJ whole genome shotgun (WGS) entry which is preliminary data.</text>
</comment>
<dbReference type="Proteomes" id="UP000460298">
    <property type="component" value="Unassembled WGS sequence"/>
</dbReference>
<dbReference type="EMBL" id="WBUI01000001">
    <property type="protein sequence ID" value="KAB2935329.1"/>
    <property type="molecule type" value="Genomic_DNA"/>
</dbReference>
<organism evidence="1 2">
    <name type="scientific">Leptonema illini</name>
    <dbReference type="NCBI Taxonomy" id="183"/>
    <lineage>
        <taxon>Bacteria</taxon>
        <taxon>Pseudomonadati</taxon>
        <taxon>Spirochaetota</taxon>
        <taxon>Spirochaetia</taxon>
        <taxon>Leptospirales</taxon>
        <taxon>Leptospiraceae</taxon>
        <taxon>Leptonema</taxon>
    </lineage>
</organism>
<sequence>MSQIIEAKIVFRLQDEGGRQQVPSGISYRPHLVVENSVVYLGVNFIEIPDQVQLGVPYTQKMRLMYDLKDYELLQKGTKFKIMEGPNIVGEGYVL</sequence>
<evidence type="ECO:0000313" key="2">
    <source>
        <dbReference type="Proteomes" id="UP000460298"/>
    </source>
</evidence>